<gene>
    <name evidence="1" type="ORF">ACFOD6_16230</name>
</gene>
<accession>A0ABV7DZ23</accession>
<reference evidence="2" key="1">
    <citation type="journal article" date="2019" name="Int. J. Syst. Evol. Microbiol.">
        <title>The Global Catalogue of Microorganisms (GCM) 10K type strain sequencing project: providing services to taxonomists for standard genome sequencing and annotation.</title>
        <authorList>
            <consortium name="The Broad Institute Genomics Platform"/>
            <consortium name="The Broad Institute Genome Sequencing Center for Infectious Disease"/>
            <person name="Wu L."/>
            <person name="Ma J."/>
        </authorList>
    </citation>
    <scope>NUCLEOTIDE SEQUENCE [LARGE SCALE GENOMIC DNA]</scope>
    <source>
        <strain evidence="2">KCTC 62102</strain>
    </source>
</reference>
<evidence type="ECO:0000313" key="2">
    <source>
        <dbReference type="Proteomes" id="UP001595445"/>
    </source>
</evidence>
<evidence type="ECO:0000313" key="1">
    <source>
        <dbReference type="EMBL" id="MFC3087596.1"/>
    </source>
</evidence>
<dbReference type="EMBL" id="JBHRSM010000025">
    <property type="protein sequence ID" value="MFC3087596.1"/>
    <property type="molecule type" value="Genomic_DNA"/>
</dbReference>
<sequence length="290" mass="32452">MRIVFHLGAHCTDEDRLVRCLLKNRALLAEQGIAVPSPTRYRKLLRDTALQLKGAAASDETQAMILDQIMDAEGAGRLVLSWDSFMSFPAWAVRGRLYDSAGERIRAFTRIFPGFQPEFHLSIRNPATYLPALKARVAERGQDPALVEADPLALAWSDAIRQILACNPGVPLTVWCDEDTPLIWPEVLQAVSGHRPGTVLQDSEDVLALTLTEPGLAQLRAHCAEHPPESVAERRRIVTGFLDRFARPETIETFVDMPGWTQDTVDALTARYHEDVNHIRRMGRVTFLEP</sequence>
<proteinExistence type="predicted"/>
<organism evidence="1 2">
    <name type="scientific">Tabrizicola soli</name>
    <dbReference type="NCBI Taxonomy" id="2185115"/>
    <lineage>
        <taxon>Bacteria</taxon>
        <taxon>Pseudomonadati</taxon>
        <taxon>Pseudomonadota</taxon>
        <taxon>Alphaproteobacteria</taxon>
        <taxon>Rhodobacterales</taxon>
        <taxon>Paracoccaceae</taxon>
        <taxon>Tabrizicola</taxon>
    </lineage>
</organism>
<comment type="caution">
    <text evidence="1">The sequence shown here is derived from an EMBL/GenBank/DDBJ whole genome shotgun (WGS) entry which is preliminary data.</text>
</comment>
<protein>
    <submittedName>
        <fullName evidence="1">Uncharacterized protein</fullName>
    </submittedName>
</protein>
<dbReference type="Proteomes" id="UP001595445">
    <property type="component" value="Unassembled WGS sequence"/>
</dbReference>
<keyword evidence="2" id="KW-1185">Reference proteome</keyword>
<name>A0ABV7DZ23_9RHOB</name>
<dbReference type="RefSeq" id="WP_197641486.1">
    <property type="nucleotide sequence ID" value="NZ_JAEACP010000001.1"/>
</dbReference>